<gene>
    <name evidence="14" type="ORF">RAG0_16820</name>
</gene>
<organism evidence="14 15">
    <name type="scientific">Rhynchosporium agropyri</name>
    <dbReference type="NCBI Taxonomy" id="914238"/>
    <lineage>
        <taxon>Eukaryota</taxon>
        <taxon>Fungi</taxon>
        <taxon>Dikarya</taxon>
        <taxon>Ascomycota</taxon>
        <taxon>Pezizomycotina</taxon>
        <taxon>Leotiomycetes</taxon>
        <taxon>Helotiales</taxon>
        <taxon>Ploettnerulaceae</taxon>
        <taxon>Rhynchosporium</taxon>
    </lineage>
</organism>
<dbReference type="Pfam" id="PF02434">
    <property type="entry name" value="Fringe"/>
    <property type="match status" value="1"/>
</dbReference>
<dbReference type="InterPro" id="IPR003378">
    <property type="entry name" value="Fringe-like_glycosylTrfase"/>
</dbReference>
<evidence type="ECO:0000256" key="4">
    <source>
        <dbReference type="ARBA" id="ARBA00012557"/>
    </source>
</evidence>
<keyword evidence="7 12" id="KW-0812">Transmembrane</keyword>
<evidence type="ECO:0000256" key="10">
    <source>
        <dbReference type="ARBA" id="ARBA00022989"/>
    </source>
</evidence>
<proteinExistence type="inferred from homology"/>
<evidence type="ECO:0000256" key="3">
    <source>
        <dbReference type="ARBA" id="ARBA00006462"/>
    </source>
</evidence>
<reference evidence="15" key="1">
    <citation type="submission" date="2016-03" db="EMBL/GenBank/DDBJ databases">
        <authorList>
            <person name="Guldener U."/>
        </authorList>
    </citation>
    <scope>NUCLEOTIDE SEQUENCE [LARGE SCALE GENOMIC DNA]</scope>
    <source>
        <strain evidence="15">04CH-RAC-A.6.1</strain>
    </source>
</reference>
<evidence type="ECO:0000256" key="7">
    <source>
        <dbReference type="ARBA" id="ARBA00022692"/>
    </source>
</evidence>
<dbReference type="Proteomes" id="UP000178912">
    <property type="component" value="Unassembled WGS sequence"/>
</dbReference>
<evidence type="ECO:0000256" key="8">
    <source>
        <dbReference type="ARBA" id="ARBA00022741"/>
    </source>
</evidence>
<dbReference type="EMBL" id="FJUX01000183">
    <property type="protein sequence ID" value="CZT13288.1"/>
    <property type="molecule type" value="Genomic_DNA"/>
</dbReference>
<dbReference type="InterPro" id="IPR026050">
    <property type="entry name" value="C1GALT1/C1GALT1_chp1"/>
</dbReference>
<evidence type="ECO:0000313" key="15">
    <source>
        <dbReference type="Proteomes" id="UP000178912"/>
    </source>
</evidence>
<keyword evidence="5" id="KW-0328">Glycosyltransferase</keyword>
<evidence type="ECO:0000256" key="6">
    <source>
        <dbReference type="ARBA" id="ARBA00022679"/>
    </source>
</evidence>
<feature type="transmembrane region" description="Helical" evidence="12">
    <location>
        <begin position="9"/>
        <end position="29"/>
    </location>
</feature>
<dbReference type="Gene3D" id="3.90.550.50">
    <property type="match status" value="1"/>
</dbReference>
<keyword evidence="10 12" id="KW-1133">Transmembrane helix</keyword>
<keyword evidence="11 12" id="KW-0472">Membrane</keyword>
<keyword evidence="8" id="KW-0547">Nucleotide-binding</keyword>
<evidence type="ECO:0000256" key="2">
    <source>
        <dbReference type="ARBA" id="ARBA00004922"/>
    </source>
</evidence>
<comment type="pathway">
    <text evidence="2">Protein modification; protein glycosylation.</text>
</comment>
<evidence type="ECO:0000256" key="9">
    <source>
        <dbReference type="ARBA" id="ARBA00022968"/>
    </source>
</evidence>
<dbReference type="OrthoDB" id="414175at2759"/>
<dbReference type="AlphaFoldDB" id="A0A1E1LS44"/>
<protein>
    <recommendedName>
        <fullName evidence="4">N-acetylgalactosaminide beta-1,3-galactosyltransferase</fullName>
        <ecNumber evidence="4">2.4.1.122</ecNumber>
    </recommendedName>
</protein>
<evidence type="ECO:0000256" key="5">
    <source>
        <dbReference type="ARBA" id="ARBA00022676"/>
    </source>
</evidence>
<evidence type="ECO:0000256" key="12">
    <source>
        <dbReference type="SAM" id="Phobius"/>
    </source>
</evidence>
<keyword evidence="15" id="KW-1185">Reference proteome</keyword>
<evidence type="ECO:0000256" key="1">
    <source>
        <dbReference type="ARBA" id="ARBA00004606"/>
    </source>
</evidence>
<dbReference type="PANTHER" id="PTHR23033">
    <property type="entry name" value="BETA1,3-GALACTOSYLTRANSFERASE"/>
    <property type="match status" value="1"/>
</dbReference>
<comment type="subcellular location">
    <subcellularLocation>
        <location evidence="1">Membrane</location>
        <topology evidence="1">Single-pass type II membrane protein</topology>
    </subcellularLocation>
</comment>
<dbReference type="PANTHER" id="PTHR23033:SF40">
    <property type="entry name" value="APPLE DOMAIN-CONTAINING PROTEIN"/>
    <property type="match status" value="1"/>
</dbReference>
<dbReference type="EC" id="2.4.1.122" evidence="4"/>
<dbReference type="GO" id="GO:0016263">
    <property type="term" value="F:glycoprotein-N-acetylgalactosamine 3-beta-galactosyltransferase activity"/>
    <property type="evidence" value="ECO:0007669"/>
    <property type="project" value="UniProtKB-EC"/>
</dbReference>
<sequence>MLRRISRFLSLWLCASITGIITISAYLFFYSESEHSQLLTSNGIHAPGANIVVSVKTGASEAAGRIPIQMRTSLRNVRNVVFFSDLEQDIGEYHLYDSLDTILPKVMKDSPDFVFYKKQRELWNATHDISSLKEMTHPEKSDMLAAWALDKYKNVHILEKTWALMPNHDWYVFIDADTYLLWDNIVNWLSTMNPEKKTYMGSEVTSEGTRFAHGGTGIIISKATMHNLVVRDAGMAANWDPIIRNKCCGDLVLGMALKESGTLLQDAWPAMSGEAPWTLPFGPGTPYYWCRPALSLHHLSPEGMAEFTSFEERRENKTITLTHQEIFDTFVLDTLVSERDNWDNMASEPGEFGETGGVSSVTTTSEECSQACEADEKCFQYSHHGNTCNIGMSVRLGYKKEADKEGVWRSGWRKDRLIGWAKSQPKCGPASFPKQTT</sequence>
<feature type="domain" description="Fringe-like glycosyltransferase" evidence="13">
    <location>
        <begin position="163"/>
        <end position="240"/>
    </location>
</feature>
<comment type="similarity">
    <text evidence="3">Belongs to the glycosyltransferase 31 family. Beta3-Gal-T subfamily.</text>
</comment>
<evidence type="ECO:0000313" key="14">
    <source>
        <dbReference type="EMBL" id="CZT13288.1"/>
    </source>
</evidence>
<keyword evidence="6" id="KW-0808">Transferase</keyword>
<accession>A0A1E1LS44</accession>
<dbReference type="GO" id="GO:0016020">
    <property type="term" value="C:membrane"/>
    <property type="evidence" value="ECO:0007669"/>
    <property type="project" value="UniProtKB-SubCell"/>
</dbReference>
<keyword evidence="9" id="KW-0735">Signal-anchor</keyword>
<evidence type="ECO:0000256" key="11">
    <source>
        <dbReference type="ARBA" id="ARBA00023136"/>
    </source>
</evidence>
<name>A0A1E1LS44_9HELO</name>
<evidence type="ECO:0000259" key="13">
    <source>
        <dbReference type="Pfam" id="PF02434"/>
    </source>
</evidence>
<dbReference type="GO" id="GO:0000166">
    <property type="term" value="F:nucleotide binding"/>
    <property type="evidence" value="ECO:0007669"/>
    <property type="project" value="UniProtKB-KW"/>
</dbReference>